<dbReference type="GeneID" id="25900802"/>
<gene>
    <name evidence="1" type="ORF">SARC_00298</name>
</gene>
<protein>
    <submittedName>
        <fullName evidence="1">Uncharacterized protein</fullName>
    </submittedName>
</protein>
<dbReference type="Proteomes" id="UP000054560">
    <property type="component" value="Unassembled WGS sequence"/>
</dbReference>
<name>A0A0L0GGZ9_9EUKA</name>
<reference evidence="1 2" key="1">
    <citation type="submission" date="2011-02" db="EMBL/GenBank/DDBJ databases">
        <title>The Genome Sequence of Sphaeroforma arctica JP610.</title>
        <authorList>
            <consortium name="The Broad Institute Genome Sequencing Platform"/>
            <person name="Russ C."/>
            <person name="Cuomo C."/>
            <person name="Young S.K."/>
            <person name="Zeng Q."/>
            <person name="Gargeya S."/>
            <person name="Alvarado L."/>
            <person name="Berlin A."/>
            <person name="Chapman S.B."/>
            <person name="Chen Z."/>
            <person name="Freedman E."/>
            <person name="Gellesch M."/>
            <person name="Goldberg J."/>
            <person name="Griggs A."/>
            <person name="Gujja S."/>
            <person name="Heilman E."/>
            <person name="Heiman D."/>
            <person name="Howarth C."/>
            <person name="Mehta T."/>
            <person name="Neiman D."/>
            <person name="Pearson M."/>
            <person name="Roberts A."/>
            <person name="Saif S."/>
            <person name="Shea T."/>
            <person name="Shenoy N."/>
            <person name="Sisk P."/>
            <person name="Stolte C."/>
            <person name="Sykes S."/>
            <person name="White J."/>
            <person name="Yandava C."/>
            <person name="Burger G."/>
            <person name="Gray M.W."/>
            <person name="Holland P.W.H."/>
            <person name="King N."/>
            <person name="Lang F.B.F."/>
            <person name="Roger A.J."/>
            <person name="Ruiz-Trillo I."/>
            <person name="Haas B."/>
            <person name="Nusbaum C."/>
            <person name="Birren B."/>
        </authorList>
    </citation>
    <scope>NUCLEOTIDE SEQUENCE [LARGE SCALE GENOMIC DNA]</scope>
    <source>
        <strain evidence="1 2">JP610</strain>
    </source>
</reference>
<sequence length="61" mass="7000">MRAYPTPNSTPGFSSQVNLLLTYLEERLVLDVQMNMNADMTLVEIIRYLVANYVMAPQFIC</sequence>
<accession>A0A0L0GGZ9</accession>
<evidence type="ECO:0000313" key="2">
    <source>
        <dbReference type="Proteomes" id="UP000054560"/>
    </source>
</evidence>
<organism evidence="1 2">
    <name type="scientific">Sphaeroforma arctica JP610</name>
    <dbReference type="NCBI Taxonomy" id="667725"/>
    <lineage>
        <taxon>Eukaryota</taxon>
        <taxon>Ichthyosporea</taxon>
        <taxon>Ichthyophonida</taxon>
        <taxon>Sphaeroforma</taxon>
    </lineage>
</organism>
<proteinExistence type="predicted"/>
<evidence type="ECO:0000313" key="1">
    <source>
        <dbReference type="EMBL" id="KNC87598.1"/>
    </source>
</evidence>
<keyword evidence="2" id="KW-1185">Reference proteome</keyword>
<dbReference type="RefSeq" id="XP_014161500.1">
    <property type="nucleotide sequence ID" value="XM_014306025.1"/>
</dbReference>
<dbReference type="AlphaFoldDB" id="A0A0L0GGZ9"/>
<dbReference type="EMBL" id="KQ241604">
    <property type="protein sequence ID" value="KNC87598.1"/>
    <property type="molecule type" value="Genomic_DNA"/>
</dbReference>